<sequence>MRYLAAMLIAIFSASSSAEWVQFALGTTGPAYYDKDRIKDLGKGVISVWEKFVITDDLLKKSIAMDPSFKDYRYTVTRGNINCNEHKFARTAMYAYSTNRSPFFSYSYTEKDIEYIDIVPHSMGEELMRLLCPKK</sequence>
<dbReference type="OrthoDB" id="8561924at2"/>
<keyword evidence="4" id="KW-1185">Reference proteome</keyword>
<protein>
    <recommendedName>
        <fullName evidence="2">Surface-adhesin protein E-like domain-containing protein</fullName>
    </recommendedName>
</protein>
<dbReference type="InterPro" id="IPR031939">
    <property type="entry name" value="Adhesin_E-like"/>
</dbReference>
<reference evidence="3 4" key="1">
    <citation type="journal article" date="2015" name="Int. J. Syst. Evol. Microbiol.">
        <title>Nitrosospira lacus sp. nov., a psychrotolerant, ammonia-oxidizing bacterium from sandy lake sediment.</title>
        <authorList>
            <person name="Urakawa H."/>
            <person name="Garcia J.C."/>
            <person name="Nielsen J.L."/>
            <person name="Le V.Q."/>
            <person name="Kozlowski J.A."/>
            <person name="Stein L.Y."/>
            <person name="Lim C.K."/>
            <person name="Pommerening-Roser A."/>
            <person name="Martens-Habbena W."/>
            <person name="Stahl D.A."/>
            <person name="Klotz M.G."/>
        </authorList>
    </citation>
    <scope>NUCLEOTIDE SEQUENCE [LARGE SCALE GENOMIC DNA]</scope>
    <source>
        <strain evidence="3 4">APG3</strain>
    </source>
</reference>
<evidence type="ECO:0000313" key="4">
    <source>
        <dbReference type="Proteomes" id="UP000012179"/>
    </source>
</evidence>
<dbReference type="Proteomes" id="UP000012179">
    <property type="component" value="Chromosome"/>
</dbReference>
<proteinExistence type="predicted"/>
<feature type="signal peptide" evidence="1">
    <location>
        <begin position="1"/>
        <end position="18"/>
    </location>
</feature>
<dbReference type="KEGG" id="nlc:EBAPG3_007395"/>
<evidence type="ECO:0000313" key="3">
    <source>
        <dbReference type="EMBL" id="ARO87609.1"/>
    </source>
</evidence>
<keyword evidence="1" id="KW-0732">Signal</keyword>
<organism evidence="3 4">
    <name type="scientific">Nitrosospira lacus</name>
    <dbReference type="NCBI Taxonomy" id="1288494"/>
    <lineage>
        <taxon>Bacteria</taxon>
        <taxon>Pseudomonadati</taxon>
        <taxon>Pseudomonadota</taxon>
        <taxon>Betaproteobacteria</taxon>
        <taxon>Nitrosomonadales</taxon>
        <taxon>Nitrosomonadaceae</taxon>
        <taxon>Nitrosospira</taxon>
    </lineage>
</organism>
<evidence type="ECO:0000256" key="1">
    <source>
        <dbReference type="SAM" id="SignalP"/>
    </source>
</evidence>
<dbReference type="AlphaFoldDB" id="A0A1W6SP75"/>
<gene>
    <name evidence="3" type="ORF">EBAPG3_007395</name>
</gene>
<dbReference type="EMBL" id="CP021106">
    <property type="protein sequence ID" value="ARO87609.1"/>
    <property type="molecule type" value="Genomic_DNA"/>
</dbReference>
<name>A0A1W6SP75_9PROT</name>
<evidence type="ECO:0000259" key="2">
    <source>
        <dbReference type="Pfam" id="PF16747"/>
    </source>
</evidence>
<dbReference type="Pfam" id="PF16747">
    <property type="entry name" value="Adhesin_E"/>
    <property type="match status" value="1"/>
</dbReference>
<feature type="chain" id="PRO_5010882152" description="Surface-adhesin protein E-like domain-containing protein" evidence="1">
    <location>
        <begin position="19"/>
        <end position="135"/>
    </location>
</feature>
<feature type="domain" description="Surface-adhesin protein E-like" evidence="2">
    <location>
        <begin position="20"/>
        <end position="132"/>
    </location>
</feature>
<accession>A0A1W6SP75</accession>